<evidence type="ECO:0000313" key="2">
    <source>
        <dbReference type="EMBL" id="MBW79237.1"/>
    </source>
</evidence>
<sequence length="67" mass="7654">MSTLSFRCCLFWCFLSCSRSSNSCSHMLHTYTMSVVTGGFFFSTGVELELIDSRMAVFRKLLLKLLL</sequence>
<feature type="signal peptide" evidence="1">
    <location>
        <begin position="1"/>
        <end position="20"/>
    </location>
</feature>
<dbReference type="EMBL" id="GGFL01015059">
    <property type="protein sequence ID" value="MBW79237.1"/>
    <property type="molecule type" value="Transcribed_RNA"/>
</dbReference>
<dbReference type="AlphaFoldDB" id="A0A2M4DNU5"/>
<proteinExistence type="predicted"/>
<accession>A0A2M4DNU5</accession>
<name>A0A2M4DNU5_ANODA</name>
<organism evidence="2">
    <name type="scientific">Anopheles darlingi</name>
    <name type="common">Mosquito</name>
    <dbReference type="NCBI Taxonomy" id="43151"/>
    <lineage>
        <taxon>Eukaryota</taxon>
        <taxon>Metazoa</taxon>
        <taxon>Ecdysozoa</taxon>
        <taxon>Arthropoda</taxon>
        <taxon>Hexapoda</taxon>
        <taxon>Insecta</taxon>
        <taxon>Pterygota</taxon>
        <taxon>Neoptera</taxon>
        <taxon>Endopterygota</taxon>
        <taxon>Diptera</taxon>
        <taxon>Nematocera</taxon>
        <taxon>Culicoidea</taxon>
        <taxon>Culicidae</taxon>
        <taxon>Anophelinae</taxon>
        <taxon>Anopheles</taxon>
    </lineage>
</organism>
<feature type="chain" id="PRO_5014676090" evidence="1">
    <location>
        <begin position="21"/>
        <end position="67"/>
    </location>
</feature>
<evidence type="ECO:0000256" key="1">
    <source>
        <dbReference type="SAM" id="SignalP"/>
    </source>
</evidence>
<reference evidence="2" key="1">
    <citation type="submission" date="2018-01" db="EMBL/GenBank/DDBJ databases">
        <title>An insight into the sialome of Amazonian anophelines.</title>
        <authorList>
            <person name="Ribeiro J.M."/>
            <person name="Scarpassa V."/>
            <person name="Calvo E."/>
        </authorList>
    </citation>
    <scope>NUCLEOTIDE SEQUENCE</scope>
</reference>
<protein>
    <submittedName>
        <fullName evidence="2">Putative secreted protein</fullName>
    </submittedName>
</protein>
<keyword evidence="1" id="KW-0732">Signal</keyword>